<proteinExistence type="predicted"/>
<reference evidence="1" key="1">
    <citation type="submission" date="2021-01" db="EMBL/GenBank/DDBJ databases">
        <title>Whole genome shotgun sequence of Virgisporangium aliadipatigenens NBRC 105644.</title>
        <authorList>
            <person name="Komaki H."/>
            <person name="Tamura T."/>
        </authorList>
    </citation>
    <scope>NUCLEOTIDE SEQUENCE</scope>
    <source>
        <strain evidence="1">NBRC 105644</strain>
    </source>
</reference>
<evidence type="ECO:0008006" key="3">
    <source>
        <dbReference type="Google" id="ProtNLM"/>
    </source>
</evidence>
<dbReference type="AlphaFoldDB" id="A0A8J3YGV5"/>
<organism evidence="1 2">
    <name type="scientific">Virgisporangium aliadipatigenens</name>
    <dbReference type="NCBI Taxonomy" id="741659"/>
    <lineage>
        <taxon>Bacteria</taxon>
        <taxon>Bacillati</taxon>
        <taxon>Actinomycetota</taxon>
        <taxon>Actinomycetes</taxon>
        <taxon>Micromonosporales</taxon>
        <taxon>Micromonosporaceae</taxon>
        <taxon>Virgisporangium</taxon>
    </lineage>
</organism>
<accession>A0A8J3YGV5</accession>
<dbReference type="RefSeq" id="WP_203897349.1">
    <property type="nucleotide sequence ID" value="NZ_BOPF01000002.1"/>
</dbReference>
<dbReference type="Proteomes" id="UP000619260">
    <property type="component" value="Unassembled WGS sequence"/>
</dbReference>
<gene>
    <name evidence="1" type="ORF">Val02_06910</name>
</gene>
<dbReference type="EMBL" id="BOPF01000002">
    <property type="protein sequence ID" value="GIJ43805.1"/>
    <property type="molecule type" value="Genomic_DNA"/>
</dbReference>
<name>A0A8J3YGV5_9ACTN</name>
<evidence type="ECO:0000313" key="1">
    <source>
        <dbReference type="EMBL" id="GIJ43805.1"/>
    </source>
</evidence>
<protein>
    <recommendedName>
        <fullName evidence="3">Tetratricopeptide repeat protein</fullName>
    </recommendedName>
</protein>
<comment type="caution">
    <text evidence="1">The sequence shown here is derived from an EMBL/GenBank/DDBJ whole genome shotgun (WGS) entry which is preliminary data.</text>
</comment>
<keyword evidence="2" id="KW-1185">Reference proteome</keyword>
<evidence type="ECO:0000313" key="2">
    <source>
        <dbReference type="Proteomes" id="UP000619260"/>
    </source>
</evidence>
<sequence>MSEEIMERVGAAVTLGREGDPAAARELLAELWDEADDPVQRCAIAHYAADVQESVAEELAWDLRALAVVPEQPDARFTGFLPSLHLNLTDAYRRLGDLDAARRHLAFATEHAPVLPDDDYGRMIRGGIDNQRGLLT</sequence>